<reference evidence="1" key="1">
    <citation type="submission" date="2024-03" db="EMBL/GenBank/DDBJ databases">
        <title>Whole genome sequecning of epiphytes from Marcgravia umbellata leaves.</title>
        <authorList>
            <person name="Kumar G."/>
            <person name="Savka M.A."/>
        </authorList>
    </citation>
    <scope>NUCLEOTIDE SEQUENCE</scope>
    <source>
        <strain evidence="1">RIT_BL5</strain>
    </source>
</reference>
<comment type="caution">
    <text evidence="1">The sequence shown here is derived from an EMBL/GenBank/DDBJ whole genome shotgun (WGS) entry which is preliminary data.</text>
</comment>
<protein>
    <submittedName>
        <fullName evidence="1">Uncharacterized protein</fullName>
    </submittedName>
</protein>
<name>A0ACC6PII1_9BACL</name>
<dbReference type="Proteomes" id="UP001380953">
    <property type="component" value="Unassembled WGS sequence"/>
</dbReference>
<evidence type="ECO:0000313" key="1">
    <source>
        <dbReference type="EMBL" id="MEJ8306672.1"/>
    </source>
</evidence>
<sequence>MFDLKTMLRRFTDVYNKDPNSNIGLLISILHGQLASVLATFERTREWKSIDAAEGVGLDRIGENVVQPRGASTDEVYRVLLKSKVARNLSTSDIDTIIRVLALALDADPSEVKIRPKWADKDDPEPAALSLIKVPIRRLNEVGMSPFQFAQIIQQTVAAGVRVAQIELAGTFRLSPKYAEVVKGTNGLADDEMTRGGRLGEVYVPGDDYALPIN</sequence>
<organism evidence="1 2">
    <name type="scientific">Saccharibacillus sacchari</name>
    <dbReference type="NCBI Taxonomy" id="456493"/>
    <lineage>
        <taxon>Bacteria</taxon>
        <taxon>Bacillati</taxon>
        <taxon>Bacillota</taxon>
        <taxon>Bacilli</taxon>
        <taxon>Bacillales</taxon>
        <taxon>Paenibacillaceae</taxon>
        <taxon>Saccharibacillus</taxon>
    </lineage>
</organism>
<keyword evidence="2" id="KW-1185">Reference proteome</keyword>
<gene>
    <name evidence="1" type="ORF">WKI47_22405</name>
</gene>
<evidence type="ECO:0000313" key="2">
    <source>
        <dbReference type="Proteomes" id="UP001380953"/>
    </source>
</evidence>
<proteinExistence type="predicted"/>
<dbReference type="EMBL" id="JBBKAR010000056">
    <property type="protein sequence ID" value="MEJ8306672.1"/>
    <property type="molecule type" value="Genomic_DNA"/>
</dbReference>
<accession>A0ACC6PII1</accession>